<dbReference type="CDD" id="cd02549">
    <property type="entry name" value="Peptidase_C39A"/>
    <property type="match status" value="1"/>
</dbReference>
<evidence type="ECO:0000256" key="2">
    <source>
        <dbReference type="ARBA" id="ARBA00022803"/>
    </source>
</evidence>
<dbReference type="AlphaFoldDB" id="A0A3B0Y929"/>
<dbReference type="Gene3D" id="3.90.70.10">
    <property type="entry name" value="Cysteine proteinases"/>
    <property type="match status" value="1"/>
</dbReference>
<reference evidence="5" key="1">
    <citation type="submission" date="2018-06" db="EMBL/GenBank/DDBJ databases">
        <authorList>
            <person name="Zhirakovskaya E."/>
        </authorList>
    </citation>
    <scope>NUCLEOTIDE SEQUENCE</scope>
</reference>
<dbReference type="Pfam" id="PF13529">
    <property type="entry name" value="Peptidase_C39_2"/>
    <property type="match status" value="1"/>
</dbReference>
<organism evidence="5">
    <name type="scientific">hydrothermal vent metagenome</name>
    <dbReference type="NCBI Taxonomy" id="652676"/>
    <lineage>
        <taxon>unclassified sequences</taxon>
        <taxon>metagenomes</taxon>
        <taxon>ecological metagenomes</taxon>
    </lineage>
</organism>
<dbReference type="InterPro" id="IPR019734">
    <property type="entry name" value="TPR_rpt"/>
</dbReference>
<dbReference type="InterPro" id="IPR039563">
    <property type="entry name" value="Peptidase_C39_single_dom"/>
</dbReference>
<name>A0A3B0Y929_9ZZZZ</name>
<dbReference type="InterPro" id="IPR013105">
    <property type="entry name" value="TPR_2"/>
</dbReference>
<accession>A0A3B0Y929</accession>
<evidence type="ECO:0000259" key="4">
    <source>
        <dbReference type="Pfam" id="PF13529"/>
    </source>
</evidence>
<keyword evidence="2" id="KW-0802">TPR repeat</keyword>
<evidence type="ECO:0000256" key="1">
    <source>
        <dbReference type="ARBA" id="ARBA00022737"/>
    </source>
</evidence>
<protein>
    <recommendedName>
        <fullName evidence="4">Peptidase C39-like domain-containing protein</fullName>
    </recommendedName>
</protein>
<dbReference type="Gene3D" id="1.25.40.10">
    <property type="entry name" value="Tetratricopeptide repeat domain"/>
    <property type="match status" value="1"/>
</dbReference>
<dbReference type="Pfam" id="PF13432">
    <property type="entry name" value="TPR_16"/>
    <property type="match status" value="1"/>
</dbReference>
<dbReference type="NCBIfam" id="NF033920">
    <property type="entry name" value="C39_PA2778_fam"/>
    <property type="match status" value="1"/>
</dbReference>
<keyword evidence="1" id="KW-0677">Repeat</keyword>
<dbReference type="SMART" id="SM00028">
    <property type="entry name" value="TPR"/>
    <property type="match status" value="3"/>
</dbReference>
<evidence type="ECO:0000256" key="3">
    <source>
        <dbReference type="SAM" id="MobiDB-lite"/>
    </source>
</evidence>
<dbReference type="EMBL" id="UOFN01000009">
    <property type="protein sequence ID" value="VAW72893.1"/>
    <property type="molecule type" value="Genomic_DNA"/>
</dbReference>
<proteinExistence type="predicted"/>
<dbReference type="InterPro" id="IPR039564">
    <property type="entry name" value="Peptidase_C39-like"/>
</dbReference>
<dbReference type="PANTHER" id="PTHR44858">
    <property type="entry name" value="TETRATRICOPEPTIDE REPEAT PROTEIN 6"/>
    <property type="match status" value="1"/>
</dbReference>
<feature type="region of interest" description="Disordered" evidence="3">
    <location>
        <begin position="311"/>
        <end position="332"/>
    </location>
</feature>
<sequence>MPSVRGLQACLICLLTLGGCASVQQEAQRDTSIEGSLPSSVELEETPFFPQTKYHCGPAALATVLQAHAVNVTPDALIAQVYLPGRKGSLQIEMIAAARQHHALPYVLETSFSNLLTEVAAGNPVLVLQNLGLSWLPRWHYAVVVGYDLNKEELTLRSGTLKRRRTSFPVFKRTWQRADAWALVVVPAGEVPATANLSAYLKTALVFEETGMVEQALLAYHAATKRWPDQSEAWLMSGNMAYSARQVSRAITDYQEAAELSPKDSRIWNNLAYALREQGCSKQAMEALRHALRIAPNDLNLKDSLKEFEETIPEKASSRCDQNPDDGLTGHH</sequence>
<dbReference type="PROSITE" id="PS50005">
    <property type="entry name" value="TPR"/>
    <property type="match status" value="2"/>
</dbReference>
<dbReference type="Pfam" id="PF07719">
    <property type="entry name" value="TPR_2"/>
    <property type="match status" value="1"/>
</dbReference>
<dbReference type="InterPro" id="IPR050498">
    <property type="entry name" value="Ycf3"/>
</dbReference>
<dbReference type="PANTHER" id="PTHR44858:SF1">
    <property type="entry name" value="UDP-N-ACETYLGLUCOSAMINE--PEPTIDE N-ACETYLGLUCOSAMINYLTRANSFERASE SPINDLY-RELATED"/>
    <property type="match status" value="1"/>
</dbReference>
<dbReference type="InterPro" id="IPR011990">
    <property type="entry name" value="TPR-like_helical_dom_sf"/>
</dbReference>
<feature type="domain" description="Peptidase C39-like" evidence="4">
    <location>
        <begin position="46"/>
        <end position="154"/>
    </location>
</feature>
<evidence type="ECO:0000313" key="5">
    <source>
        <dbReference type="EMBL" id="VAW72893.1"/>
    </source>
</evidence>
<dbReference type="SUPFAM" id="SSF48452">
    <property type="entry name" value="TPR-like"/>
    <property type="match status" value="1"/>
</dbReference>
<dbReference type="PROSITE" id="PS51257">
    <property type="entry name" value="PROKAR_LIPOPROTEIN"/>
    <property type="match status" value="1"/>
</dbReference>
<gene>
    <name evidence="5" type="ORF">MNBD_GAMMA15-401</name>
</gene>